<evidence type="ECO:0000256" key="8">
    <source>
        <dbReference type="ARBA" id="ARBA00022679"/>
    </source>
</evidence>
<keyword evidence="8 16" id="KW-0808">Transferase</keyword>
<dbReference type="GO" id="GO:0005524">
    <property type="term" value="F:ATP binding"/>
    <property type="evidence" value="ECO:0007669"/>
    <property type="project" value="UniProtKB-KW"/>
</dbReference>
<comment type="similarity">
    <text evidence="5">Belongs to the AdoMet synthase family.</text>
</comment>
<evidence type="ECO:0000256" key="5">
    <source>
        <dbReference type="ARBA" id="ARBA00009685"/>
    </source>
</evidence>
<reference evidence="16 17" key="1">
    <citation type="journal article" date="2013" name="BMC Genomics">
        <title>Reconstruction of the lipid metabolism for the microalga Monoraphidium neglectum from its genome sequence reveals characteristics suitable for biofuel production.</title>
        <authorList>
            <person name="Bogen C."/>
            <person name="Al-Dilaimi A."/>
            <person name="Albersmeier A."/>
            <person name="Wichmann J."/>
            <person name="Grundmann M."/>
            <person name="Rupp O."/>
            <person name="Lauersen K.J."/>
            <person name="Blifernez-Klassen O."/>
            <person name="Kalinowski J."/>
            <person name="Goesmann A."/>
            <person name="Mussgnug J.H."/>
            <person name="Kruse O."/>
        </authorList>
    </citation>
    <scope>NUCLEOTIDE SEQUENCE [LARGE SCALE GENOMIC DNA]</scope>
    <source>
        <strain evidence="16 17">SAG 48.87</strain>
    </source>
</reference>
<dbReference type="PANTHER" id="PTHR11964">
    <property type="entry name" value="S-ADENOSYLMETHIONINE SYNTHETASE"/>
    <property type="match status" value="1"/>
</dbReference>
<dbReference type="GO" id="GO:0046872">
    <property type="term" value="F:metal ion binding"/>
    <property type="evidence" value="ECO:0007669"/>
    <property type="project" value="UniProtKB-KW"/>
</dbReference>
<proteinExistence type="inferred from homology"/>
<dbReference type="InterPro" id="IPR022636">
    <property type="entry name" value="S-AdoMet_synthetase_sfam"/>
</dbReference>
<comment type="cofactor">
    <cofactor evidence="1">
        <name>Co(2+)</name>
        <dbReference type="ChEBI" id="CHEBI:48828"/>
    </cofactor>
</comment>
<keyword evidence="10" id="KW-0547">Nucleotide-binding</keyword>
<evidence type="ECO:0000313" key="16">
    <source>
        <dbReference type="EMBL" id="KIY92501.1"/>
    </source>
</evidence>
<dbReference type="GO" id="GO:0006730">
    <property type="term" value="P:one-carbon metabolic process"/>
    <property type="evidence" value="ECO:0007669"/>
    <property type="project" value="UniProtKB-KW"/>
</dbReference>
<dbReference type="InterPro" id="IPR022631">
    <property type="entry name" value="ADOMET_SYNTHASE_CS"/>
</dbReference>
<evidence type="ECO:0000259" key="15">
    <source>
        <dbReference type="Pfam" id="PF02773"/>
    </source>
</evidence>
<dbReference type="AlphaFoldDB" id="A0A0D2LRG0"/>
<dbReference type="STRING" id="145388.A0A0D2LRG0"/>
<evidence type="ECO:0000256" key="6">
    <source>
        <dbReference type="ARBA" id="ARBA00012828"/>
    </source>
</evidence>
<dbReference type="InterPro" id="IPR022630">
    <property type="entry name" value="S-AdoMet_synt_C"/>
</dbReference>
<keyword evidence="7" id="KW-0554">One-carbon metabolism</keyword>
<dbReference type="RefSeq" id="XP_013891521.1">
    <property type="nucleotide sequence ID" value="XM_014036067.1"/>
</dbReference>
<keyword evidence="11" id="KW-0067">ATP-binding</keyword>
<dbReference type="SUPFAM" id="SSF55973">
    <property type="entry name" value="S-adenosylmethionine synthetase"/>
    <property type="match status" value="1"/>
</dbReference>
<comment type="cofactor">
    <cofactor evidence="3">
        <name>K(+)</name>
        <dbReference type="ChEBI" id="CHEBI:29103"/>
    </cofactor>
</comment>
<keyword evidence="9" id="KW-0479">Metal-binding</keyword>
<evidence type="ECO:0000256" key="7">
    <source>
        <dbReference type="ARBA" id="ARBA00022563"/>
    </source>
</evidence>
<dbReference type="Gene3D" id="3.30.300.10">
    <property type="match status" value="1"/>
</dbReference>
<dbReference type="EC" id="2.5.1.6" evidence="6"/>
<dbReference type="OrthoDB" id="5852090at2759"/>
<dbReference type="GeneID" id="25733126"/>
<comment type="cofactor">
    <cofactor evidence="2">
        <name>Mg(2+)</name>
        <dbReference type="ChEBI" id="CHEBI:18420"/>
    </cofactor>
</comment>
<dbReference type="GO" id="GO:0006556">
    <property type="term" value="P:S-adenosylmethionine biosynthetic process"/>
    <property type="evidence" value="ECO:0007669"/>
    <property type="project" value="UniProtKB-UniPathway"/>
</dbReference>
<dbReference type="Proteomes" id="UP000054498">
    <property type="component" value="Unassembled WGS sequence"/>
</dbReference>
<dbReference type="Pfam" id="PF02773">
    <property type="entry name" value="S-AdoMet_synt_C"/>
    <property type="match status" value="1"/>
</dbReference>
<evidence type="ECO:0000256" key="2">
    <source>
        <dbReference type="ARBA" id="ARBA00001946"/>
    </source>
</evidence>
<keyword evidence="14" id="KW-0170">Cobalt</keyword>
<evidence type="ECO:0000256" key="10">
    <source>
        <dbReference type="ARBA" id="ARBA00022741"/>
    </source>
</evidence>
<dbReference type="EMBL" id="KK105566">
    <property type="protein sequence ID" value="KIY92501.1"/>
    <property type="molecule type" value="Genomic_DNA"/>
</dbReference>
<dbReference type="PROSITE" id="PS00377">
    <property type="entry name" value="ADOMET_SYNTHASE_2"/>
    <property type="match status" value="1"/>
</dbReference>
<evidence type="ECO:0000256" key="13">
    <source>
        <dbReference type="ARBA" id="ARBA00022958"/>
    </source>
</evidence>
<dbReference type="UniPathway" id="UPA00315">
    <property type="reaction ID" value="UER00080"/>
</dbReference>
<accession>A0A0D2LRG0</accession>
<comment type="pathway">
    <text evidence="4">Amino-acid biosynthesis; S-adenosyl-L-methionine biosynthesis; S-adenosyl-L-methionine from L-methionine: step 1/1.</text>
</comment>
<sequence length="146" mass="15791">MPLCWRFSVIIDTYGGWGAHGGGAFSGKDPTKVDRSGAYIARQAAKSVVAAGLARRCLVQVSYSIGVAEPLSVFVDTYGTGKVADKDILAAIKKAFDFRPGMIAKNLDLMRGGNKRFQKTAAYGHFGRDDPDFTWETVKKLEVPTA</sequence>
<evidence type="ECO:0000256" key="14">
    <source>
        <dbReference type="ARBA" id="ARBA00023285"/>
    </source>
</evidence>
<evidence type="ECO:0000313" key="17">
    <source>
        <dbReference type="Proteomes" id="UP000054498"/>
    </source>
</evidence>
<gene>
    <name evidence="16" type="ORF">MNEG_15462</name>
</gene>
<name>A0A0D2LRG0_9CHLO</name>
<evidence type="ECO:0000256" key="9">
    <source>
        <dbReference type="ARBA" id="ARBA00022723"/>
    </source>
</evidence>
<evidence type="ECO:0000256" key="3">
    <source>
        <dbReference type="ARBA" id="ARBA00001958"/>
    </source>
</evidence>
<dbReference type="InterPro" id="IPR002133">
    <property type="entry name" value="S-AdoMet_synthetase"/>
</dbReference>
<evidence type="ECO:0000256" key="1">
    <source>
        <dbReference type="ARBA" id="ARBA00001941"/>
    </source>
</evidence>
<keyword evidence="13" id="KW-0630">Potassium</keyword>
<dbReference type="GO" id="GO:0004478">
    <property type="term" value="F:methionine adenosyltransferase activity"/>
    <property type="evidence" value="ECO:0007669"/>
    <property type="project" value="UniProtKB-EC"/>
</dbReference>
<dbReference type="FunFam" id="3.30.300.10:FF:000004">
    <property type="entry name" value="S-adenosylmethionine synthase"/>
    <property type="match status" value="1"/>
</dbReference>
<evidence type="ECO:0000256" key="12">
    <source>
        <dbReference type="ARBA" id="ARBA00022842"/>
    </source>
</evidence>
<keyword evidence="12" id="KW-0460">Magnesium</keyword>
<dbReference type="KEGG" id="mng:MNEG_15462"/>
<evidence type="ECO:0000256" key="4">
    <source>
        <dbReference type="ARBA" id="ARBA00005224"/>
    </source>
</evidence>
<evidence type="ECO:0000256" key="11">
    <source>
        <dbReference type="ARBA" id="ARBA00022840"/>
    </source>
</evidence>
<organism evidence="16 17">
    <name type="scientific">Monoraphidium neglectum</name>
    <dbReference type="NCBI Taxonomy" id="145388"/>
    <lineage>
        <taxon>Eukaryota</taxon>
        <taxon>Viridiplantae</taxon>
        <taxon>Chlorophyta</taxon>
        <taxon>core chlorophytes</taxon>
        <taxon>Chlorophyceae</taxon>
        <taxon>CS clade</taxon>
        <taxon>Sphaeropleales</taxon>
        <taxon>Selenastraceae</taxon>
        <taxon>Monoraphidium</taxon>
    </lineage>
</organism>
<protein>
    <recommendedName>
        <fullName evidence="6">methionine adenosyltransferase</fullName>
        <ecNumber evidence="6">2.5.1.6</ecNumber>
    </recommendedName>
</protein>
<feature type="domain" description="S-adenosylmethionine synthetase C-terminal" evidence="15">
    <location>
        <begin position="9"/>
        <end position="136"/>
    </location>
</feature>
<keyword evidence="17" id="KW-1185">Reference proteome</keyword>